<evidence type="ECO:0000313" key="1">
    <source>
        <dbReference type="EMBL" id="QAY71685.1"/>
    </source>
</evidence>
<dbReference type="InterPro" id="IPR017523">
    <property type="entry name" value="Rv3268"/>
</dbReference>
<dbReference type="OrthoDB" id="3396763at2"/>
<keyword evidence="2" id="KW-1185">Reference proteome</keyword>
<organism evidence="1 2">
    <name type="scientific">Xylanimonas protaetiae</name>
    <dbReference type="NCBI Taxonomy" id="2509457"/>
    <lineage>
        <taxon>Bacteria</taxon>
        <taxon>Bacillati</taxon>
        <taxon>Actinomycetota</taxon>
        <taxon>Actinomycetes</taxon>
        <taxon>Micrococcales</taxon>
        <taxon>Promicromonosporaceae</taxon>
        <taxon>Xylanimonas</taxon>
    </lineage>
</organism>
<dbReference type="AlphaFoldDB" id="A0A4P6F828"/>
<evidence type="ECO:0000313" key="2">
    <source>
        <dbReference type="Proteomes" id="UP000292118"/>
    </source>
</evidence>
<protein>
    <submittedName>
        <fullName evidence="1">TIGR03089 family protein</fullName>
    </submittedName>
</protein>
<dbReference type="Proteomes" id="UP000292118">
    <property type="component" value="Chromosome"/>
</dbReference>
<reference evidence="1 2" key="1">
    <citation type="submission" date="2019-01" db="EMBL/GenBank/DDBJ databases">
        <title>Genome sequencing of strain FW10M-9.</title>
        <authorList>
            <person name="Heo J."/>
            <person name="Kim S.-J."/>
            <person name="Kim J.-S."/>
            <person name="Hong S.-B."/>
            <person name="Kwon S.-W."/>
        </authorList>
    </citation>
    <scope>NUCLEOTIDE SEQUENCE [LARGE SCALE GENOMIC DNA]</scope>
    <source>
        <strain evidence="1 2">FW10M-9</strain>
    </source>
</reference>
<dbReference type="SUPFAM" id="SSF56801">
    <property type="entry name" value="Acetyl-CoA synthetase-like"/>
    <property type="match status" value="1"/>
</dbReference>
<name>A0A4P6F828_9MICO</name>
<gene>
    <name evidence="1" type="ORF">ET471_01535</name>
</gene>
<proteinExistence type="predicted"/>
<dbReference type="KEGG" id="xya:ET471_01535"/>
<dbReference type="EMBL" id="CP035493">
    <property type="protein sequence ID" value="QAY71685.1"/>
    <property type="molecule type" value="Genomic_DNA"/>
</dbReference>
<dbReference type="NCBIfam" id="TIGR03089">
    <property type="entry name" value="TIGR03089 family protein"/>
    <property type="match status" value="1"/>
</dbReference>
<accession>A0A4P6F828</accession>
<sequence>MNVLLREPGRPRITWYGDDGERVELSGAVLVNWVSKTTNLLVEEFDAAPGCRTLIDLPLHWRTAVWSLGALRAGATVVLPADDGSAPDGRGVDVVVTTRPQEHSGDVVAVALPALARRFDGDLPPGAVDAAGAVMTYADQILWTSETDPSEPALVAPAATAPVQGVLHGDLLAWAERTSPEAGARLLLDGRRPVLDALATMIGTWAAGGSVVLTSAATAAALEADGERRERLVAQEGVTA</sequence>